<name>A0A1Z9YU72_9GAMM</name>
<protein>
    <submittedName>
        <fullName evidence="7">ABC transporter permease</fullName>
    </submittedName>
</protein>
<evidence type="ECO:0000256" key="3">
    <source>
        <dbReference type="ARBA" id="ARBA00022692"/>
    </source>
</evidence>
<keyword evidence="4 6" id="KW-1133">Transmembrane helix</keyword>
<proteinExistence type="predicted"/>
<evidence type="ECO:0000313" key="7">
    <source>
        <dbReference type="EMBL" id="OUY05723.1"/>
    </source>
</evidence>
<keyword evidence="5 6" id="KW-0472">Membrane</keyword>
<dbReference type="Pfam" id="PF02653">
    <property type="entry name" value="BPD_transp_2"/>
    <property type="match status" value="1"/>
</dbReference>
<comment type="subcellular location">
    <subcellularLocation>
        <location evidence="1">Cell inner membrane</location>
        <topology evidence="1">Multi-pass membrane protein</topology>
    </subcellularLocation>
</comment>
<dbReference type="PANTHER" id="PTHR43370">
    <property type="entry name" value="SUGAR ABC TRANSPORTER INTEGRAL MEMBRANE PROTEIN-RELATED"/>
    <property type="match status" value="1"/>
</dbReference>
<dbReference type="RefSeq" id="WP_087621756.1">
    <property type="nucleotide sequence ID" value="NZ_NEXX01000007.1"/>
</dbReference>
<dbReference type="GO" id="GO:0022857">
    <property type="term" value="F:transmembrane transporter activity"/>
    <property type="evidence" value="ECO:0007669"/>
    <property type="project" value="InterPro"/>
</dbReference>
<keyword evidence="8" id="KW-1185">Reference proteome</keyword>
<feature type="transmembrane region" description="Helical" evidence="6">
    <location>
        <begin position="35"/>
        <end position="56"/>
    </location>
</feature>
<feature type="transmembrane region" description="Helical" evidence="6">
    <location>
        <begin position="197"/>
        <end position="217"/>
    </location>
</feature>
<feature type="transmembrane region" description="Helical" evidence="6">
    <location>
        <begin position="229"/>
        <end position="258"/>
    </location>
</feature>
<dbReference type="PANTHER" id="PTHR43370:SF1">
    <property type="entry name" value="GUANOSINE ABC TRANSPORTER PERMEASE PROTEIN NUPQ"/>
    <property type="match status" value="1"/>
</dbReference>
<comment type="caution">
    <text evidence="7">The sequence shown here is derived from an EMBL/GenBank/DDBJ whole genome shotgun (WGS) entry which is preliminary data.</text>
</comment>
<feature type="transmembrane region" description="Helical" evidence="6">
    <location>
        <begin position="62"/>
        <end position="84"/>
    </location>
</feature>
<dbReference type="Proteomes" id="UP000196536">
    <property type="component" value="Unassembled WGS sequence"/>
</dbReference>
<accession>A0A1Z9YU72</accession>
<evidence type="ECO:0000256" key="1">
    <source>
        <dbReference type="ARBA" id="ARBA00004429"/>
    </source>
</evidence>
<keyword evidence="2" id="KW-1003">Cell membrane</keyword>
<feature type="transmembrane region" description="Helical" evidence="6">
    <location>
        <begin position="150"/>
        <end position="166"/>
    </location>
</feature>
<feature type="transmembrane region" description="Helical" evidence="6">
    <location>
        <begin position="6"/>
        <end position="23"/>
    </location>
</feature>
<gene>
    <name evidence="7" type="ORF">CAP51_15960</name>
</gene>
<dbReference type="AlphaFoldDB" id="A0A1Z9YU72"/>
<dbReference type="InterPro" id="IPR001851">
    <property type="entry name" value="ABC_transp_permease"/>
</dbReference>
<dbReference type="EMBL" id="NEXX01000007">
    <property type="protein sequence ID" value="OUY05723.1"/>
    <property type="molecule type" value="Genomic_DNA"/>
</dbReference>
<evidence type="ECO:0000256" key="6">
    <source>
        <dbReference type="SAM" id="Phobius"/>
    </source>
</evidence>
<sequence>MGIDILAIFIGSAIRLSAPLLIASTGELISQKTGVINTSVDGMMLSGAFLGIYGAYLTGNPWLGFLIAIIGTIPLALLQAFLSVTLKANQLVTGIGINILVLGATTLMYRKVFFENSAGAAVQSSFGFAKLKLFDPVQFPSLANIFNQSWIVYLGIVLLLAIFVVMKRTALGVSINAVGEEPKTVDQAGMSVTALRYLGVMISGIMAAIAGSLISLGDIHTFTEGMTNGIGFLALAAIIFGNWGILKTALACVLFGAVSALQYQLPAMHINIPPALLIMLPYVLALFAVAGFMGKQTAPKALTVPYVRH</sequence>
<feature type="transmembrane region" description="Helical" evidence="6">
    <location>
        <begin position="270"/>
        <end position="293"/>
    </location>
</feature>
<dbReference type="OrthoDB" id="9792579at2"/>
<feature type="transmembrane region" description="Helical" evidence="6">
    <location>
        <begin position="91"/>
        <end position="109"/>
    </location>
</feature>
<keyword evidence="3 6" id="KW-0812">Transmembrane</keyword>
<evidence type="ECO:0000256" key="2">
    <source>
        <dbReference type="ARBA" id="ARBA00022475"/>
    </source>
</evidence>
<evidence type="ECO:0000256" key="4">
    <source>
        <dbReference type="ARBA" id="ARBA00022989"/>
    </source>
</evidence>
<dbReference type="GO" id="GO:0005886">
    <property type="term" value="C:plasma membrane"/>
    <property type="evidence" value="ECO:0007669"/>
    <property type="project" value="UniProtKB-SubCell"/>
</dbReference>
<organism evidence="7 8">
    <name type="scientific">Acinetobacter populi</name>
    <dbReference type="NCBI Taxonomy" id="1582270"/>
    <lineage>
        <taxon>Bacteria</taxon>
        <taxon>Pseudomonadati</taxon>
        <taxon>Pseudomonadota</taxon>
        <taxon>Gammaproteobacteria</taxon>
        <taxon>Moraxellales</taxon>
        <taxon>Moraxellaceae</taxon>
        <taxon>Acinetobacter</taxon>
    </lineage>
</organism>
<evidence type="ECO:0000313" key="8">
    <source>
        <dbReference type="Proteomes" id="UP000196536"/>
    </source>
</evidence>
<reference evidence="7 8" key="1">
    <citation type="submission" date="2017-05" db="EMBL/GenBank/DDBJ databases">
        <title>Acinetobacter populi ANC 5415 (= PBJ7), whole genome shotgun sequencing project.</title>
        <authorList>
            <person name="Nemec A."/>
            <person name="Radolfova-Krizova L."/>
        </authorList>
    </citation>
    <scope>NUCLEOTIDE SEQUENCE [LARGE SCALE GENOMIC DNA]</scope>
    <source>
        <strain evidence="7 8">PBJ7</strain>
    </source>
</reference>
<dbReference type="CDD" id="cd06580">
    <property type="entry name" value="TM_PBP1_transp_TpRbsC_like"/>
    <property type="match status" value="1"/>
</dbReference>
<evidence type="ECO:0000256" key="5">
    <source>
        <dbReference type="ARBA" id="ARBA00023136"/>
    </source>
</evidence>